<proteinExistence type="predicted"/>
<evidence type="ECO:0000313" key="2">
    <source>
        <dbReference type="EMBL" id="AVR45574.1"/>
    </source>
</evidence>
<protein>
    <submittedName>
        <fullName evidence="2">Hydrolase</fullName>
    </submittedName>
</protein>
<evidence type="ECO:0000259" key="1">
    <source>
        <dbReference type="Pfam" id="PF01738"/>
    </source>
</evidence>
<sequence>METIQKDKVKIDLGRIKLDGILTVPPSPKGIVVFSHGSGSSHLSPRNSYIAGKLNSHKFATLLFDLLTEGEDIQFKNRFDIELLTDRLLQVSEWLKDQAATIDLPLGFFGASTGAASALRASALMGEKVEAVVSKGGRPDMAGSVYLTKVTAPTLLLVGGKDDVVLSLNQKALHEMNCTKELKIIPGAGHLFAEPHTLERVAVLASLWFDKFLN</sequence>
<dbReference type="EMBL" id="CP028136">
    <property type="protein sequence ID" value="AVR45574.1"/>
    <property type="molecule type" value="Genomic_DNA"/>
</dbReference>
<gene>
    <name evidence="2" type="ORF">C7S20_10025</name>
</gene>
<dbReference type="Proteomes" id="UP000241507">
    <property type="component" value="Chromosome"/>
</dbReference>
<dbReference type="InterPro" id="IPR029058">
    <property type="entry name" value="AB_hydrolase_fold"/>
</dbReference>
<dbReference type="KEGG" id="grs:C7S20_10025"/>
<dbReference type="RefSeq" id="WP_107012351.1">
    <property type="nucleotide sequence ID" value="NZ_CP028136.1"/>
</dbReference>
<accession>A0A2R3Z5S9</accession>
<dbReference type="InterPro" id="IPR002925">
    <property type="entry name" value="Dienelactn_hydro"/>
</dbReference>
<name>A0A2R3Z5S9_9FLAO</name>
<feature type="domain" description="Dienelactone hydrolase" evidence="1">
    <location>
        <begin position="19"/>
        <end position="196"/>
    </location>
</feature>
<dbReference type="Gene3D" id="3.40.50.1820">
    <property type="entry name" value="alpha/beta hydrolase"/>
    <property type="match status" value="1"/>
</dbReference>
<dbReference type="AlphaFoldDB" id="A0A2R3Z5S9"/>
<dbReference type="OrthoDB" id="9810066at2"/>
<keyword evidence="3" id="KW-1185">Reference proteome</keyword>
<organism evidence="2 3">
    <name type="scientific">Christiangramia fulva</name>
    <dbReference type="NCBI Taxonomy" id="2126553"/>
    <lineage>
        <taxon>Bacteria</taxon>
        <taxon>Pseudomonadati</taxon>
        <taxon>Bacteroidota</taxon>
        <taxon>Flavobacteriia</taxon>
        <taxon>Flavobacteriales</taxon>
        <taxon>Flavobacteriaceae</taxon>
        <taxon>Christiangramia</taxon>
    </lineage>
</organism>
<evidence type="ECO:0000313" key="3">
    <source>
        <dbReference type="Proteomes" id="UP000241507"/>
    </source>
</evidence>
<dbReference type="SUPFAM" id="SSF53474">
    <property type="entry name" value="alpha/beta-Hydrolases"/>
    <property type="match status" value="1"/>
</dbReference>
<reference evidence="3" key="1">
    <citation type="submission" date="2018-03" db="EMBL/GenBank/DDBJ databases">
        <title>Gramella fulva sp. nov., isolated from a dry surface of tidal flat.</title>
        <authorList>
            <person name="Hwang S.H."/>
            <person name="Hwang W.M."/>
            <person name="Kang K."/>
            <person name="Ahn T.-Y."/>
        </authorList>
    </citation>
    <scope>NUCLEOTIDE SEQUENCE [LARGE SCALE GENOMIC DNA]</scope>
    <source>
        <strain evidence="3">SH35</strain>
    </source>
</reference>
<dbReference type="GO" id="GO:0016787">
    <property type="term" value="F:hydrolase activity"/>
    <property type="evidence" value="ECO:0007669"/>
    <property type="project" value="UniProtKB-KW"/>
</dbReference>
<dbReference type="Pfam" id="PF01738">
    <property type="entry name" value="DLH"/>
    <property type="match status" value="1"/>
</dbReference>
<keyword evidence="2" id="KW-0378">Hydrolase</keyword>